<keyword evidence="9 13" id="KW-0675">Receptor</keyword>
<evidence type="ECO:0000256" key="3">
    <source>
        <dbReference type="ARBA" id="ARBA00022500"/>
    </source>
</evidence>
<dbReference type="SUPFAM" id="SSF81321">
    <property type="entry name" value="Family A G protein-coupled receptor-like"/>
    <property type="match status" value="1"/>
</dbReference>
<keyword evidence="4 13" id="KW-0812">Transmembrane</keyword>
<keyword evidence="3" id="KW-0145">Chemotaxis</keyword>
<dbReference type="PANTHER" id="PTHR24225:SF0">
    <property type="entry name" value="N-FORMYL PEPTIDE RECEPTOR 2"/>
    <property type="match status" value="1"/>
</dbReference>
<feature type="domain" description="G-protein coupled receptors family 1 profile" evidence="16">
    <location>
        <begin position="74"/>
        <end position="315"/>
    </location>
</feature>
<dbReference type="GO" id="GO:0007200">
    <property type="term" value="P:phospholipase C-activating G protein-coupled receptor signaling pathway"/>
    <property type="evidence" value="ECO:0007669"/>
    <property type="project" value="TreeGrafter"/>
</dbReference>
<evidence type="ECO:0000256" key="9">
    <source>
        <dbReference type="ARBA" id="ARBA00023170"/>
    </source>
</evidence>
<feature type="transmembrane region" description="Helical" evidence="15">
    <location>
        <begin position="93"/>
        <end position="113"/>
    </location>
</feature>
<dbReference type="Proteomes" id="UP000261380">
    <property type="component" value="Unplaced"/>
</dbReference>
<feature type="transmembrane region" description="Helical" evidence="15">
    <location>
        <begin position="297"/>
        <end position="318"/>
    </location>
</feature>
<evidence type="ECO:0000259" key="16">
    <source>
        <dbReference type="PROSITE" id="PS50262"/>
    </source>
</evidence>
<evidence type="ECO:0000256" key="12">
    <source>
        <dbReference type="ARBA" id="ARBA00025736"/>
    </source>
</evidence>
<dbReference type="Gene3D" id="1.20.1070.10">
    <property type="entry name" value="Rhodopsin 7-helix transmembrane proteins"/>
    <property type="match status" value="1"/>
</dbReference>
<feature type="transmembrane region" description="Helical" evidence="15">
    <location>
        <begin position="172"/>
        <end position="193"/>
    </location>
</feature>
<comment type="similarity">
    <text evidence="13">Belongs to the G-protein coupled receptor 1 family.</text>
</comment>
<dbReference type="InterPro" id="IPR000826">
    <property type="entry name" value="Formyl_rcpt-rel"/>
</dbReference>
<feature type="region of interest" description="Disordered" evidence="14">
    <location>
        <begin position="342"/>
        <end position="363"/>
    </location>
</feature>
<dbReference type="CDD" id="cd14974">
    <property type="entry name" value="7tmA_Anaphylatoxin_R-like"/>
    <property type="match status" value="1"/>
</dbReference>
<accession>A0A3B5MPF0</accession>
<dbReference type="STRING" id="32473.ENSXCOP00000023046"/>
<comment type="subcellular location">
    <subcellularLocation>
        <location evidence="1">Cell membrane</location>
        <topology evidence="1">Multi-pass membrane protein</topology>
    </subcellularLocation>
</comment>
<sequence length="363" mass="41303">MYQILLLFNDIVMSLKDFLTCGDYEYSDYNYTGVGNITIPEGTFLQHKPSCLKEGTCVLLTAINVVIFLLGFFGNMLVIWISGFKMRKTVNTTWYLSLAISDFFFCAFLPFNISYMAMKEWLFGSFMCKFTSAAMFINMFSSIFLLIVISMDRCVSVVFPVWAQNHRSVQKASAVVVFAWLLAIGMSIPSMIFREVQTTDGNQVCFNNYVRKQHSHKIIAVTRFIAGFVVPFTVIIICYSIIIFKLQNNRMTKSSKPFKVMTALIVTFFVCWLPYHVFSLLELNHHHHDHNTLTTGLQAGAILASANSFLNPLLYVFMGNDFKKKLKSSLLSKMENAMADEGRTTSRYLSRSSSMDGRASTHI</sequence>
<dbReference type="AlphaFoldDB" id="A0A3B5MPF0"/>
<feature type="transmembrane region" description="Helical" evidence="15">
    <location>
        <begin position="58"/>
        <end position="81"/>
    </location>
</feature>
<evidence type="ECO:0000256" key="14">
    <source>
        <dbReference type="SAM" id="MobiDB-lite"/>
    </source>
</evidence>
<name>A0A3B5MPF0_9TELE</name>
<feature type="transmembrane region" description="Helical" evidence="15">
    <location>
        <begin position="133"/>
        <end position="151"/>
    </location>
</feature>
<evidence type="ECO:0000256" key="5">
    <source>
        <dbReference type="ARBA" id="ARBA00022989"/>
    </source>
</evidence>
<keyword evidence="5 15" id="KW-1133">Transmembrane helix</keyword>
<dbReference type="GO" id="GO:0005886">
    <property type="term" value="C:plasma membrane"/>
    <property type="evidence" value="ECO:0007669"/>
    <property type="project" value="UniProtKB-SubCell"/>
</dbReference>
<reference evidence="17" key="1">
    <citation type="submission" date="2025-08" db="UniProtKB">
        <authorList>
            <consortium name="Ensembl"/>
        </authorList>
    </citation>
    <scope>IDENTIFICATION</scope>
</reference>
<evidence type="ECO:0000256" key="11">
    <source>
        <dbReference type="ARBA" id="ARBA00023224"/>
    </source>
</evidence>
<keyword evidence="6 13" id="KW-0297">G-protein coupled receptor</keyword>
<dbReference type="InterPro" id="IPR000276">
    <property type="entry name" value="GPCR_Rhodpsn"/>
</dbReference>
<feature type="transmembrane region" description="Helical" evidence="15">
    <location>
        <begin position="224"/>
        <end position="246"/>
    </location>
</feature>
<dbReference type="GO" id="GO:0004930">
    <property type="term" value="F:G protein-coupled receptor activity"/>
    <property type="evidence" value="ECO:0007669"/>
    <property type="project" value="UniProtKB-KW"/>
</dbReference>
<evidence type="ECO:0000313" key="17">
    <source>
        <dbReference type="Ensembl" id="ENSXCOP00000023046.1"/>
    </source>
</evidence>
<keyword evidence="8" id="KW-1015">Disulfide bond</keyword>
<reference evidence="17" key="2">
    <citation type="submission" date="2025-09" db="UniProtKB">
        <authorList>
            <consortium name="Ensembl"/>
        </authorList>
    </citation>
    <scope>IDENTIFICATION</scope>
</reference>
<dbReference type="Pfam" id="PF00001">
    <property type="entry name" value="7tm_1"/>
    <property type="match status" value="1"/>
</dbReference>
<comment type="similarity">
    <text evidence="12">Belongs to the chemokine-like receptor (CMKLR) family.</text>
</comment>
<feature type="transmembrane region" description="Helical" evidence="15">
    <location>
        <begin position="258"/>
        <end position="277"/>
    </location>
</feature>
<organism evidence="17 18">
    <name type="scientific">Xiphophorus couchianus</name>
    <name type="common">Monterrey platyfish</name>
    <dbReference type="NCBI Taxonomy" id="32473"/>
    <lineage>
        <taxon>Eukaryota</taxon>
        <taxon>Metazoa</taxon>
        <taxon>Chordata</taxon>
        <taxon>Craniata</taxon>
        <taxon>Vertebrata</taxon>
        <taxon>Euteleostomi</taxon>
        <taxon>Actinopterygii</taxon>
        <taxon>Neopterygii</taxon>
        <taxon>Teleostei</taxon>
        <taxon>Neoteleostei</taxon>
        <taxon>Acanthomorphata</taxon>
        <taxon>Ovalentaria</taxon>
        <taxon>Atherinomorphae</taxon>
        <taxon>Cyprinodontiformes</taxon>
        <taxon>Poeciliidae</taxon>
        <taxon>Poeciliinae</taxon>
        <taxon>Xiphophorus</taxon>
    </lineage>
</organism>
<protein>
    <submittedName>
        <fullName evidence="17">Chemokine-like receptor 1 like 2</fullName>
    </submittedName>
</protein>
<evidence type="ECO:0000256" key="8">
    <source>
        <dbReference type="ARBA" id="ARBA00023157"/>
    </source>
</evidence>
<dbReference type="PROSITE" id="PS00237">
    <property type="entry name" value="G_PROTEIN_RECEP_F1_1"/>
    <property type="match status" value="1"/>
</dbReference>
<dbReference type="PRINTS" id="PR00237">
    <property type="entry name" value="GPCRRHODOPSN"/>
</dbReference>
<evidence type="ECO:0000256" key="10">
    <source>
        <dbReference type="ARBA" id="ARBA00023180"/>
    </source>
</evidence>
<dbReference type="Ensembl" id="ENSXCOT00000023323.1">
    <property type="protein sequence ID" value="ENSXCOP00000023046.1"/>
    <property type="gene ID" value="ENSXCOG00000017225.1"/>
</dbReference>
<evidence type="ECO:0000313" key="18">
    <source>
        <dbReference type="Proteomes" id="UP000261380"/>
    </source>
</evidence>
<dbReference type="GO" id="GO:0006935">
    <property type="term" value="P:chemotaxis"/>
    <property type="evidence" value="ECO:0007669"/>
    <property type="project" value="UniProtKB-KW"/>
</dbReference>
<dbReference type="GO" id="GO:0004875">
    <property type="term" value="F:complement receptor activity"/>
    <property type="evidence" value="ECO:0007669"/>
    <property type="project" value="TreeGrafter"/>
</dbReference>
<dbReference type="GeneTree" id="ENSGT01020000230438"/>
<dbReference type="GO" id="GO:0007204">
    <property type="term" value="P:positive regulation of cytosolic calcium ion concentration"/>
    <property type="evidence" value="ECO:0007669"/>
    <property type="project" value="TreeGrafter"/>
</dbReference>
<keyword evidence="7 15" id="KW-0472">Membrane</keyword>
<evidence type="ECO:0000256" key="4">
    <source>
        <dbReference type="ARBA" id="ARBA00022692"/>
    </source>
</evidence>
<dbReference type="PRINTS" id="PR00526">
    <property type="entry name" value="FMETLEUPHER"/>
</dbReference>
<evidence type="ECO:0000256" key="15">
    <source>
        <dbReference type="SAM" id="Phobius"/>
    </source>
</evidence>
<proteinExistence type="inferred from homology"/>
<evidence type="ECO:0000256" key="6">
    <source>
        <dbReference type="ARBA" id="ARBA00023040"/>
    </source>
</evidence>
<evidence type="ECO:0000256" key="2">
    <source>
        <dbReference type="ARBA" id="ARBA00022475"/>
    </source>
</evidence>
<dbReference type="GO" id="GO:0006954">
    <property type="term" value="P:inflammatory response"/>
    <property type="evidence" value="ECO:0007669"/>
    <property type="project" value="TreeGrafter"/>
</dbReference>
<feature type="compositionally biased region" description="Low complexity" evidence="14">
    <location>
        <begin position="345"/>
        <end position="354"/>
    </location>
</feature>
<dbReference type="PANTHER" id="PTHR24225">
    <property type="entry name" value="CHEMOTACTIC RECEPTOR"/>
    <property type="match status" value="1"/>
</dbReference>
<dbReference type="InterPro" id="IPR017452">
    <property type="entry name" value="GPCR_Rhodpsn_7TM"/>
</dbReference>
<evidence type="ECO:0000256" key="1">
    <source>
        <dbReference type="ARBA" id="ARBA00004651"/>
    </source>
</evidence>
<keyword evidence="2" id="KW-1003">Cell membrane</keyword>
<dbReference type="PROSITE" id="PS50262">
    <property type="entry name" value="G_PROTEIN_RECEP_F1_2"/>
    <property type="match status" value="1"/>
</dbReference>
<evidence type="ECO:0000256" key="7">
    <source>
        <dbReference type="ARBA" id="ARBA00023136"/>
    </source>
</evidence>
<keyword evidence="10" id="KW-0325">Glycoprotein</keyword>
<keyword evidence="18" id="KW-1185">Reference proteome</keyword>
<dbReference type="FunFam" id="1.20.1070.10:FF:000034">
    <property type="entry name" value="G-protein coupled receptor 1"/>
    <property type="match status" value="1"/>
</dbReference>
<evidence type="ECO:0000256" key="13">
    <source>
        <dbReference type="RuleBase" id="RU000688"/>
    </source>
</evidence>
<keyword evidence="11 13" id="KW-0807">Transducer</keyword>